<feature type="compositionally biased region" description="Polar residues" evidence="1">
    <location>
        <begin position="221"/>
        <end position="244"/>
    </location>
</feature>
<reference evidence="2 3" key="1">
    <citation type="submission" date="2022-12" db="EMBL/GenBank/DDBJ databases">
        <title>Chromosome-level genome of Tegillarca granosa.</title>
        <authorList>
            <person name="Kim J."/>
        </authorList>
    </citation>
    <scope>NUCLEOTIDE SEQUENCE [LARGE SCALE GENOMIC DNA]</scope>
    <source>
        <strain evidence="2">Teg-2019</strain>
        <tissue evidence="2">Adductor muscle</tissue>
    </source>
</reference>
<evidence type="ECO:0000313" key="3">
    <source>
        <dbReference type="Proteomes" id="UP001217089"/>
    </source>
</evidence>
<sequence>MPVAQVVNGNMPQLPPPAVVPKNVNPSIRPTNPVLAPFPVQCNGNPVPSELLIPPRPELRLPIPHSQGYVMSPDTVPMVTNTMMLQQPPVLPPPFQSNPPHMPPSPATHAPQYSSNQPPPPPSSSVSVTSPCNQVTPAGNGQMYPCIWVPYMDSISLGQVDVNAPPSKEISGVDLPMTGKHYRSISQLSFSLAKETSSIGQSPVVYCQSKIPNEVKFVTPPNCTSSKDVNSLVSEKNSDNSPVPESSKESESHLNMAATEMDEKGSMSSDSGCESLTGCNVNESKGNDENSKDHISKDIINESVLEKITTSSDMSISDTNDGAISLADSQDQVTKTTKPRRKYYMYEKSRVEGEPIILSPPTMPPSFAPGSSYATQSTGTVYFADKAYPGDLNTYGTPFVAPVTPGLECGTSQPQAALPPPPPPPALAYSISHQVSAQMALAAPPQ</sequence>
<keyword evidence="3" id="KW-1185">Reference proteome</keyword>
<proteinExistence type="predicted"/>
<feature type="compositionally biased region" description="Pro residues" evidence="1">
    <location>
        <begin position="89"/>
        <end position="106"/>
    </location>
</feature>
<feature type="region of interest" description="Disordered" evidence="1">
    <location>
        <begin position="406"/>
        <end position="428"/>
    </location>
</feature>
<feature type="region of interest" description="Disordered" evidence="1">
    <location>
        <begin position="85"/>
        <end position="134"/>
    </location>
</feature>
<gene>
    <name evidence="2" type="ORF">KUTeg_024976</name>
</gene>
<comment type="caution">
    <text evidence="2">The sequence shown here is derived from an EMBL/GenBank/DDBJ whole genome shotgun (WGS) entry which is preliminary data.</text>
</comment>
<name>A0ABQ9DZV5_TEGGR</name>
<feature type="compositionally biased region" description="Pro residues" evidence="1">
    <location>
        <begin position="417"/>
        <end position="426"/>
    </location>
</feature>
<evidence type="ECO:0000256" key="1">
    <source>
        <dbReference type="SAM" id="MobiDB-lite"/>
    </source>
</evidence>
<evidence type="ECO:0000313" key="2">
    <source>
        <dbReference type="EMBL" id="KAJ8298445.1"/>
    </source>
</evidence>
<dbReference type="Proteomes" id="UP001217089">
    <property type="component" value="Unassembled WGS sequence"/>
</dbReference>
<organism evidence="2 3">
    <name type="scientific">Tegillarca granosa</name>
    <name type="common">Malaysian cockle</name>
    <name type="synonym">Anadara granosa</name>
    <dbReference type="NCBI Taxonomy" id="220873"/>
    <lineage>
        <taxon>Eukaryota</taxon>
        <taxon>Metazoa</taxon>
        <taxon>Spiralia</taxon>
        <taxon>Lophotrochozoa</taxon>
        <taxon>Mollusca</taxon>
        <taxon>Bivalvia</taxon>
        <taxon>Autobranchia</taxon>
        <taxon>Pteriomorphia</taxon>
        <taxon>Arcoida</taxon>
        <taxon>Arcoidea</taxon>
        <taxon>Arcidae</taxon>
        <taxon>Tegillarca</taxon>
    </lineage>
</organism>
<accession>A0ABQ9DZV5</accession>
<feature type="region of interest" description="Disordered" evidence="1">
    <location>
        <begin position="220"/>
        <end position="253"/>
    </location>
</feature>
<dbReference type="EMBL" id="JARBDR010000923">
    <property type="protein sequence ID" value="KAJ8298445.1"/>
    <property type="molecule type" value="Genomic_DNA"/>
</dbReference>
<protein>
    <submittedName>
        <fullName evidence="2">Uncharacterized protein</fullName>
    </submittedName>
</protein>